<gene>
    <name evidence="2" type="ORF">LITE_LOCUS39931</name>
</gene>
<proteinExistence type="predicted"/>
<feature type="transmembrane region" description="Helical" evidence="1">
    <location>
        <begin position="27"/>
        <end position="47"/>
    </location>
</feature>
<keyword evidence="3" id="KW-1185">Reference proteome</keyword>
<evidence type="ECO:0000313" key="2">
    <source>
        <dbReference type="EMBL" id="CAI0474187.1"/>
    </source>
</evidence>
<keyword evidence="1" id="KW-0472">Membrane</keyword>
<organism evidence="2 3">
    <name type="scientific">Linum tenue</name>
    <dbReference type="NCBI Taxonomy" id="586396"/>
    <lineage>
        <taxon>Eukaryota</taxon>
        <taxon>Viridiplantae</taxon>
        <taxon>Streptophyta</taxon>
        <taxon>Embryophyta</taxon>
        <taxon>Tracheophyta</taxon>
        <taxon>Spermatophyta</taxon>
        <taxon>Magnoliopsida</taxon>
        <taxon>eudicotyledons</taxon>
        <taxon>Gunneridae</taxon>
        <taxon>Pentapetalae</taxon>
        <taxon>rosids</taxon>
        <taxon>fabids</taxon>
        <taxon>Malpighiales</taxon>
        <taxon>Linaceae</taxon>
        <taxon>Linum</taxon>
    </lineage>
</organism>
<dbReference type="AlphaFoldDB" id="A0AAV0PSH7"/>
<evidence type="ECO:0000313" key="3">
    <source>
        <dbReference type="Proteomes" id="UP001154282"/>
    </source>
</evidence>
<keyword evidence="1" id="KW-1133">Transmembrane helix</keyword>
<dbReference type="Proteomes" id="UP001154282">
    <property type="component" value="Unassembled WGS sequence"/>
</dbReference>
<reference evidence="2" key="1">
    <citation type="submission" date="2022-08" db="EMBL/GenBank/DDBJ databases">
        <authorList>
            <person name="Gutierrez-Valencia J."/>
        </authorList>
    </citation>
    <scope>NUCLEOTIDE SEQUENCE</scope>
</reference>
<sequence length="52" mass="6175">MILIEFDTKVEMILVKMLTEESDTNKLIYAWFFHVTLLSLVFVHSSWKEKVA</sequence>
<protein>
    <submittedName>
        <fullName evidence="2">Uncharacterized protein</fullName>
    </submittedName>
</protein>
<dbReference type="EMBL" id="CAMGYJ010000009">
    <property type="protein sequence ID" value="CAI0474187.1"/>
    <property type="molecule type" value="Genomic_DNA"/>
</dbReference>
<accession>A0AAV0PSH7</accession>
<name>A0AAV0PSH7_9ROSI</name>
<keyword evidence="1" id="KW-0812">Transmembrane</keyword>
<evidence type="ECO:0000256" key="1">
    <source>
        <dbReference type="SAM" id="Phobius"/>
    </source>
</evidence>
<comment type="caution">
    <text evidence="2">The sequence shown here is derived from an EMBL/GenBank/DDBJ whole genome shotgun (WGS) entry which is preliminary data.</text>
</comment>